<keyword evidence="17 24" id="KW-0249">Electron transport</keyword>
<evidence type="ECO:0000256" key="17">
    <source>
        <dbReference type="ARBA" id="ARBA00022982"/>
    </source>
</evidence>
<feature type="transmembrane region" description="Helical" evidence="25">
    <location>
        <begin position="267"/>
        <end position="291"/>
    </location>
</feature>
<feature type="transmembrane region" description="Helical" evidence="25">
    <location>
        <begin position="183"/>
        <end position="210"/>
    </location>
</feature>
<dbReference type="GO" id="GO:0045277">
    <property type="term" value="C:respiratory chain complex IV"/>
    <property type="evidence" value="ECO:0007669"/>
    <property type="project" value="InterPro"/>
</dbReference>
<evidence type="ECO:0000256" key="9">
    <source>
        <dbReference type="ARBA" id="ARBA00022448"/>
    </source>
</evidence>
<keyword evidence="21 24" id="KW-0496">Mitochondrion</keyword>
<evidence type="ECO:0000256" key="19">
    <source>
        <dbReference type="ARBA" id="ARBA00023004"/>
    </source>
</evidence>
<name>A0A8A3WRK2_9CUCU</name>
<keyword evidence="10 24" id="KW-0349">Heme</keyword>
<dbReference type="PROSITE" id="PS50855">
    <property type="entry name" value="COX1"/>
    <property type="match status" value="1"/>
</dbReference>
<evidence type="ECO:0000256" key="1">
    <source>
        <dbReference type="ARBA" id="ARBA00001935"/>
    </source>
</evidence>
<geneLocation type="mitochondrion" evidence="27"/>
<evidence type="ECO:0000256" key="15">
    <source>
        <dbReference type="ARBA" id="ARBA00022842"/>
    </source>
</evidence>
<feature type="transmembrane region" description="Helical" evidence="25">
    <location>
        <begin position="303"/>
        <end position="326"/>
    </location>
</feature>
<evidence type="ECO:0000256" key="20">
    <source>
        <dbReference type="ARBA" id="ARBA00023008"/>
    </source>
</evidence>
<evidence type="ECO:0000256" key="25">
    <source>
        <dbReference type="SAM" id="Phobius"/>
    </source>
</evidence>
<feature type="transmembrane region" description="Helical" evidence="25">
    <location>
        <begin position="450"/>
        <end position="473"/>
    </location>
</feature>
<dbReference type="InterPro" id="IPR000883">
    <property type="entry name" value="Cyt_C_Oxase_1"/>
</dbReference>
<feature type="transmembrane region" description="Helical" evidence="25">
    <location>
        <begin position="57"/>
        <end position="83"/>
    </location>
</feature>
<dbReference type="Gene3D" id="1.20.210.10">
    <property type="entry name" value="Cytochrome c oxidase-like, subunit I domain"/>
    <property type="match status" value="1"/>
</dbReference>
<dbReference type="EMBL" id="MW580860">
    <property type="protein sequence ID" value="QTA72346.1"/>
    <property type="molecule type" value="Genomic_DNA"/>
</dbReference>
<keyword evidence="9 24" id="KW-0813">Transport</keyword>
<dbReference type="GO" id="GO:0015990">
    <property type="term" value="P:electron transport coupled proton transport"/>
    <property type="evidence" value="ECO:0007669"/>
    <property type="project" value="TreeGrafter"/>
</dbReference>
<feature type="transmembrane region" description="Helical" evidence="25">
    <location>
        <begin position="16"/>
        <end position="37"/>
    </location>
</feature>
<keyword evidence="13 24" id="KW-0479">Metal-binding</keyword>
<feature type="transmembrane region" description="Helical" evidence="25">
    <location>
        <begin position="379"/>
        <end position="400"/>
    </location>
</feature>
<dbReference type="PROSITE" id="PS00077">
    <property type="entry name" value="COX1_CUB"/>
    <property type="match status" value="1"/>
</dbReference>
<dbReference type="InterPro" id="IPR036927">
    <property type="entry name" value="Cyt_c_oxase-like_su1_sf"/>
</dbReference>
<feature type="domain" description="Cytochrome oxidase subunit I profile" evidence="26">
    <location>
        <begin position="1"/>
        <end position="512"/>
    </location>
</feature>
<keyword evidence="12 24" id="KW-0812">Transmembrane</keyword>
<evidence type="ECO:0000256" key="13">
    <source>
        <dbReference type="ARBA" id="ARBA00022723"/>
    </source>
</evidence>
<feature type="transmembrane region" description="Helical" evidence="25">
    <location>
        <begin position="146"/>
        <end position="171"/>
    </location>
</feature>
<dbReference type="GO" id="GO:0005743">
    <property type="term" value="C:mitochondrial inner membrane"/>
    <property type="evidence" value="ECO:0007669"/>
    <property type="project" value="UniProtKB-SubCell"/>
</dbReference>
<evidence type="ECO:0000313" key="27">
    <source>
        <dbReference type="EMBL" id="QTA72346.1"/>
    </source>
</evidence>
<evidence type="ECO:0000256" key="8">
    <source>
        <dbReference type="ARBA" id="ARBA00015947"/>
    </source>
</evidence>
<comment type="similarity">
    <text evidence="5 24">Belongs to the heme-copper respiratory oxidase family.</text>
</comment>
<evidence type="ECO:0000256" key="24">
    <source>
        <dbReference type="RuleBase" id="RU000369"/>
    </source>
</evidence>
<evidence type="ECO:0000256" key="21">
    <source>
        <dbReference type="ARBA" id="ARBA00023128"/>
    </source>
</evidence>
<keyword evidence="18 25" id="KW-1133">Transmembrane helix</keyword>
<comment type="subcellular location">
    <subcellularLocation>
        <location evidence="3 24">Mitochondrion inner membrane</location>
        <topology evidence="3 24">Multi-pass membrane protein</topology>
    </subcellularLocation>
</comment>
<evidence type="ECO:0000256" key="4">
    <source>
        <dbReference type="ARBA" id="ARBA00004673"/>
    </source>
</evidence>
<evidence type="ECO:0000256" key="2">
    <source>
        <dbReference type="ARBA" id="ARBA00001971"/>
    </source>
</evidence>
<evidence type="ECO:0000256" key="23">
    <source>
        <dbReference type="ARBA" id="ARBA00049512"/>
    </source>
</evidence>
<dbReference type="InterPro" id="IPR033944">
    <property type="entry name" value="Cyt_c_oxase_su1_dom"/>
</dbReference>
<dbReference type="GO" id="GO:0006123">
    <property type="term" value="P:mitochondrial electron transport, cytochrome c to oxygen"/>
    <property type="evidence" value="ECO:0007669"/>
    <property type="project" value="TreeGrafter"/>
</dbReference>
<evidence type="ECO:0000256" key="12">
    <source>
        <dbReference type="ARBA" id="ARBA00022692"/>
    </source>
</evidence>
<gene>
    <name evidence="27" type="primary">COX1</name>
</gene>
<keyword evidence="22 24" id="KW-0472">Membrane</keyword>
<organism evidence="27">
    <name type="scientific">Trictenotoma davidi</name>
    <dbReference type="NCBI Taxonomy" id="2813663"/>
    <lineage>
        <taxon>Eukaryota</taxon>
        <taxon>Metazoa</taxon>
        <taxon>Ecdysozoa</taxon>
        <taxon>Arthropoda</taxon>
        <taxon>Hexapoda</taxon>
        <taxon>Insecta</taxon>
        <taxon>Pterygota</taxon>
        <taxon>Neoptera</taxon>
        <taxon>Endopterygota</taxon>
        <taxon>Coleoptera</taxon>
        <taxon>Polyphaga</taxon>
        <taxon>Cucujiformia</taxon>
        <taxon>Trictenotomidae</taxon>
        <taxon>Trictenotoma</taxon>
    </lineage>
</organism>
<dbReference type="FunFam" id="1.20.210.10:FF:000001">
    <property type="entry name" value="Cytochrome c oxidase subunit 1"/>
    <property type="match status" value="1"/>
</dbReference>
<comment type="cofactor">
    <cofactor evidence="2">
        <name>heme</name>
        <dbReference type="ChEBI" id="CHEBI:30413"/>
    </cofactor>
</comment>
<feature type="transmembrane region" description="Helical" evidence="25">
    <location>
        <begin position="412"/>
        <end position="430"/>
    </location>
</feature>
<keyword evidence="16" id="KW-1278">Translocase</keyword>
<evidence type="ECO:0000256" key="6">
    <source>
        <dbReference type="ARBA" id="ARBA00011164"/>
    </source>
</evidence>
<dbReference type="AlphaFoldDB" id="A0A8A3WRK2"/>
<evidence type="ECO:0000256" key="3">
    <source>
        <dbReference type="ARBA" id="ARBA00004448"/>
    </source>
</evidence>
<dbReference type="PRINTS" id="PR01165">
    <property type="entry name" value="CYCOXIDASEI"/>
</dbReference>
<keyword evidence="20 24" id="KW-0186">Copper</keyword>
<evidence type="ECO:0000256" key="18">
    <source>
        <dbReference type="ARBA" id="ARBA00022989"/>
    </source>
</evidence>
<evidence type="ECO:0000256" key="14">
    <source>
        <dbReference type="ARBA" id="ARBA00022792"/>
    </source>
</evidence>
<comment type="subunit">
    <text evidence="6">Component of the cytochrome c oxidase (complex IV, CIV), a multisubunit enzyme composed of a catalytic core of 3 subunits and several supernumerary subunits. The complex exists as a monomer or a dimer and forms supercomplexes (SCs) in the inner mitochondrial membrane with ubiquinol-cytochrome c oxidoreductase (cytochrome b-c1 complex, complex III, CIII).</text>
</comment>
<keyword evidence="15" id="KW-0460">Magnesium</keyword>
<comment type="function">
    <text evidence="24">Component of the cytochrome c oxidase, the last enzyme in the mitochondrial electron transport chain which drives oxidative phosphorylation. The respiratory chain contains 3 multisubunit complexes succinate dehydrogenase (complex II, CII), ubiquinol-cytochrome c oxidoreductase (cytochrome b-c1 complex, complex III, CIII) and cytochrome c oxidase (complex IV, CIV), that cooperate to transfer electrons derived from NADH and succinate to molecular oxygen, creating an electrochemical gradient over the inner membrane that drives transmembrane transport and the ATP synthase. Cytochrome c oxidase is the component of the respiratory chain that catalyzes the reduction of oxygen to water. Electrons originating from reduced cytochrome c in the intermembrane space (IMS) are transferred via the dinuclear copper A center (CU(A)) of subunit 2 and heme A of subunit 1 to the active site in subunit 1, a binuclear center (BNC) formed by heme A3 and copper B (CU(B)). The BNC reduces molecular oxygen to 2 water molecules using 4 electrons from cytochrome c in the IMS and 4 protons from the mitochondrial matrix.</text>
</comment>
<comment type="cofactor">
    <cofactor evidence="1">
        <name>Cu cation</name>
        <dbReference type="ChEBI" id="CHEBI:23378"/>
    </cofactor>
</comment>
<dbReference type="PANTHER" id="PTHR10422:SF18">
    <property type="entry name" value="CYTOCHROME C OXIDASE SUBUNIT 1"/>
    <property type="match status" value="1"/>
</dbReference>
<proteinExistence type="inferred from homology"/>
<keyword evidence="14 24" id="KW-0999">Mitochondrion inner membrane</keyword>
<dbReference type="EC" id="7.1.1.9" evidence="7 24"/>
<comment type="catalytic activity">
    <reaction evidence="23">
        <text>4 Fe(II)-[cytochrome c] + O2 + 8 H(+)(in) = 4 Fe(III)-[cytochrome c] + 2 H2O + 4 H(+)(out)</text>
        <dbReference type="Rhea" id="RHEA:11436"/>
        <dbReference type="Rhea" id="RHEA-COMP:10350"/>
        <dbReference type="Rhea" id="RHEA-COMP:14399"/>
        <dbReference type="ChEBI" id="CHEBI:15377"/>
        <dbReference type="ChEBI" id="CHEBI:15378"/>
        <dbReference type="ChEBI" id="CHEBI:15379"/>
        <dbReference type="ChEBI" id="CHEBI:29033"/>
        <dbReference type="ChEBI" id="CHEBI:29034"/>
        <dbReference type="EC" id="7.1.1.9"/>
    </reaction>
    <physiologicalReaction direction="left-to-right" evidence="23">
        <dbReference type="Rhea" id="RHEA:11437"/>
    </physiologicalReaction>
</comment>
<feature type="transmembrane region" description="Helical" evidence="25">
    <location>
        <begin position="338"/>
        <end position="359"/>
    </location>
</feature>
<dbReference type="InterPro" id="IPR023615">
    <property type="entry name" value="Cyt_c_Oxase_su1_BS"/>
</dbReference>
<comment type="pathway">
    <text evidence="4 24">Energy metabolism; oxidative phosphorylation.</text>
</comment>
<dbReference type="Pfam" id="PF00115">
    <property type="entry name" value="COX1"/>
    <property type="match status" value="1"/>
</dbReference>
<dbReference type="InterPro" id="IPR023616">
    <property type="entry name" value="Cyt_c_oxase-like_su1_dom"/>
</dbReference>
<accession>A0A8A3WRK2</accession>
<dbReference type="GeneID" id="69228359"/>
<keyword evidence="11 24" id="KW-0679">Respiratory chain</keyword>
<evidence type="ECO:0000256" key="7">
    <source>
        <dbReference type="ARBA" id="ARBA00012949"/>
    </source>
</evidence>
<dbReference type="GO" id="GO:0004129">
    <property type="term" value="F:cytochrome-c oxidase activity"/>
    <property type="evidence" value="ECO:0007669"/>
    <property type="project" value="UniProtKB-EC"/>
</dbReference>
<dbReference type="CTD" id="4512"/>
<sequence length="514" mass="56625">MLPNKWLFSTNHKDIGTLYLIFGAWAGMVGTSLSLLIRSELGNPGSLIGDDQIYNVIVTAHAFIMIFFMVMPIMIGGFGNWLVPLMLTAPDMAFPRMNNMSFWLLPPSLTLLIMSSVVENGAGTGWTVYPPLSSNIAHSGSSVDLAIFSLHLAGISSILGAVNFITTVINMRPAGMTLDRMPLFVWAVVITAVLLLLSLPVLAGAITMLLTDRNLNTSFFDPAGGGDPILYQHLFWFFGHPEVYILILPGFGMISHIISQESGKKEAFGTLGMIYAMMAIGLLGFVVWAHHMFTVGMDVDTRAYFTSATMIIAVPTGIKIFSWLATLHGTQLNYSPSLLWALGFVFLFTVGGLTGVVLANSSIDIMLHDTYYVVAHFHYVLSMGAVFAIMAGFVQWFPLFTGLSLNSKLCKIQFLIMFVGVNMTFFPQHFLGLSGMPRRYSDYPDAYMLWNVISSIGSIISLVGVFFLIFIIWESFSSMRKSISSLNMTSSIEWLQSMPPAEHSYSELPMLTSI</sequence>
<keyword evidence="19 24" id="KW-0408">Iron</keyword>
<evidence type="ECO:0000256" key="22">
    <source>
        <dbReference type="ARBA" id="ARBA00023136"/>
    </source>
</evidence>
<dbReference type="GO" id="GO:0046872">
    <property type="term" value="F:metal ion binding"/>
    <property type="evidence" value="ECO:0007669"/>
    <property type="project" value="UniProtKB-KW"/>
</dbReference>
<dbReference type="GO" id="GO:0020037">
    <property type="term" value="F:heme binding"/>
    <property type="evidence" value="ECO:0007669"/>
    <property type="project" value="InterPro"/>
</dbReference>
<reference evidence="27" key="1">
    <citation type="journal article" date="2021" name="Mitochondrial DNA Part B Resour">
        <title>The complete mitochondrial genome of Trictenotoma davidi Deyrolle, 1875 (Coleoptera: Trictenotomidae).</title>
        <authorList>
            <person name="Weng X."/>
            <person name="Zhou T."/>
            <person name="Shi Z."/>
            <person name="Pan X."/>
            <person name="Ma J."/>
            <person name="Wu S."/>
        </authorList>
    </citation>
    <scope>NUCLEOTIDE SEQUENCE</scope>
</reference>
<evidence type="ECO:0000259" key="26">
    <source>
        <dbReference type="PROSITE" id="PS50855"/>
    </source>
</evidence>
<evidence type="ECO:0000256" key="10">
    <source>
        <dbReference type="ARBA" id="ARBA00022617"/>
    </source>
</evidence>
<feature type="transmembrane region" description="Helical" evidence="25">
    <location>
        <begin position="230"/>
        <end position="255"/>
    </location>
</feature>
<dbReference type="PANTHER" id="PTHR10422">
    <property type="entry name" value="CYTOCHROME C OXIDASE SUBUNIT 1"/>
    <property type="match status" value="1"/>
</dbReference>
<evidence type="ECO:0000256" key="5">
    <source>
        <dbReference type="ARBA" id="ARBA00009578"/>
    </source>
</evidence>
<dbReference type="SUPFAM" id="SSF81442">
    <property type="entry name" value="Cytochrome c oxidase subunit I-like"/>
    <property type="match status" value="1"/>
</dbReference>
<protein>
    <recommendedName>
        <fullName evidence="8 24">Cytochrome c oxidase subunit 1</fullName>
        <ecNumber evidence="7 24">7.1.1.9</ecNumber>
    </recommendedName>
</protein>
<evidence type="ECO:0000256" key="11">
    <source>
        <dbReference type="ARBA" id="ARBA00022660"/>
    </source>
</evidence>
<dbReference type="UniPathway" id="UPA00705"/>
<evidence type="ECO:0000256" key="16">
    <source>
        <dbReference type="ARBA" id="ARBA00022967"/>
    </source>
</evidence>
<dbReference type="RefSeq" id="YP_010234360.1">
    <property type="nucleotide sequence ID" value="NC_059770.1"/>
</dbReference>
<dbReference type="CDD" id="cd01663">
    <property type="entry name" value="Cyt_c_Oxidase_I"/>
    <property type="match status" value="1"/>
</dbReference>